<keyword evidence="2" id="KW-1185">Reference proteome</keyword>
<organism evidence="1 2">
    <name type="scientific">Oleiphilus messinensis</name>
    <dbReference type="NCBI Taxonomy" id="141451"/>
    <lineage>
        <taxon>Bacteria</taxon>
        <taxon>Pseudomonadati</taxon>
        <taxon>Pseudomonadota</taxon>
        <taxon>Gammaproteobacteria</taxon>
        <taxon>Oceanospirillales</taxon>
        <taxon>Oleiphilaceae</taxon>
        <taxon>Oleiphilus</taxon>
    </lineage>
</organism>
<dbReference type="RefSeq" id="WP_157678276.1">
    <property type="nucleotide sequence ID" value="NZ_CP021425.1"/>
</dbReference>
<protein>
    <submittedName>
        <fullName evidence="1">Uncharacterized protein</fullName>
    </submittedName>
</protein>
<name>A0A1Y0IAF7_9GAMM</name>
<dbReference type="AlphaFoldDB" id="A0A1Y0IAF7"/>
<dbReference type="KEGG" id="ome:OLMES_2404"/>
<accession>A0A1Y0IAF7</accession>
<sequence>MKTWTIPNWEESWELEYEVPLLNALANDIEKAYSDLKCKPDTASRGCVFCEVFRAGKKISKVCVAKHESGQPLYSVYLGSREDEFHGFNKAAIISILANYTDALPQTP</sequence>
<evidence type="ECO:0000313" key="2">
    <source>
        <dbReference type="Proteomes" id="UP000196027"/>
    </source>
</evidence>
<gene>
    <name evidence="1" type="ORF">OLMES_2404</name>
</gene>
<dbReference type="Proteomes" id="UP000196027">
    <property type="component" value="Chromosome"/>
</dbReference>
<proteinExistence type="predicted"/>
<dbReference type="EMBL" id="CP021425">
    <property type="protein sequence ID" value="ARU56465.1"/>
    <property type="molecule type" value="Genomic_DNA"/>
</dbReference>
<evidence type="ECO:0000313" key="1">
    <source>
        <dbReference type="EMBL" id="ARU56465.1"/>
    </source>
</evidence>
<reference evidence="1 2" key="1">
    <citation type="submission" date="2017-05" db="EMBL/GenBank/DDBJ databases">
        <title>Genomic insights into alkan degradation activity of Oleiphilus messinensis.</title>
        <authorList>
            <person name="Kozyavkin S.A."/>
            <person name="Slesarev A.I."/>
            <person name="Golyshin P.N."/>
            <person name="Korzhenkov A."/>
            <person name="Golyshina O.N."/>
            <person name="Toshchakov S.V."/>
        </authorList>
    </citation>
    <scope>NUCLEOTIDE SEQUENCE [LARGE SCALE GENOMIC DNA]</scope>
    <source>
        <strain evidence="1 2">ME102</strain>
    </source>
</reference>